<organism evidence="2 3">
    <name type="scientific">Symbiodinium pilosum</name>
    <name type="common">Dinoflagellate</name>
    <dbReference type="NCBI Taxonomy" id="2952"/>
    <lineage>
        <taxon>Eukaryota</taxon>
        <taxon>Sar</taxon>
        <taxon>Alveolata</taxon>
        <taxon>Dinophyceae</taxon>
        <taxon>Suessiales</taxon>
        <taxon>Symbiodiniaceae</taxon>
        <taxon>Symbiodinium</taxon>
    </lineage>
</organism>
<proteinExistence type="predicted"/>
<evidence type="ECO:0000256" key="1">
    <source>
        <dbReference type="SAM" id="MobiDB-lite"/>
    </source>
</evidence>
<dbReference type="Proteomes" id="UP000649617">
    <property type="component" value="Unassembled WGS sequence"/>
</dbReference>
<feature type="region of interest" description="Disordered" evidence="1">
    <location>
        <begin position="1"/>
        <end position="20"/>
    </location>
</feature>
<feature type="non-terminal residue" evidence="2">
    <location>
        <position position="51"/>
    </location>
</feature>
<comment type="caution">
    <text evidence="2">The sequence shown here is derived from an EMBL/GenBank/DDBJ whole genome shotgun (WGS) entry which is preliminary data.</text>
</comment>
<accession>A0A812KZY2</accession>
<keyword evidence="3" id="KW-1185">Reference proteome</keyword>
<gene>
    <name evidence="2" type="ORF">SPIL2461_LOCUS4022</name>
</gene>
<evidence type="ECO:0000313" key="3">
    <source>
        <dbReference type="Proteomes" id="UP000649617"/>
    </source>
</evidence>
<protein>
    <submittedName>
        <fullName evidence="2">Uncharacterized protein</fullName>
    </submittedName>
</protein>
<dbReference type="EMBL" id="CAJNIZ010005127">
    <property type="protein sequence ID" value="CAE7239138.1"/>
    <property type="molecule type" value="Genomic_DNA"/>
</dbReference>
<name>A0A812KZY2_SYMPI</name>
<dbReference type="AlphaFoldDB" id="A0A812KZY2"/>
<reference evidence="2" key="1">
    <citation type="submission" date="2021-02" db="EMBL/GenBank/DDBJ databases">
        <authorList>
            <person name="Dougan E. K."/>
            <person name="Rhodes N."/>
            <person name="Thang M."/>
            <person name="Chan C."/>
        </authorList>
    </citation>
    <scope>NUCLEOTIDE SEQUENCE</scope>
</reference>
<feature type="non-terminal residue" evidence="2">
    <location>
        <position position="1"/>
    </location>
</feature>
<sequence length="51" mass="5842">AKAVTTWSIGPCSERQDPSSGQCLASRQELKSRWDITLDEHNCRPKYKSNY</sequence>
<evidence type="ECO:0000313" key="2">
    <source>
        <dbReference type="EMBL" id="CAE7239138.1"/>
    </source>
</evidence>